<dbReference type="PANTHER" id="PTHR43895:SF164">
    <property type="entry name" value="CALCIUM_CALMODULIN-DEPENDENT PROTEIN KINASE KINASE"/>
    <property type="match status" value="1"/>
</dbReference>
<keyword evidence="6" id="KW-0597">Phosphoprotein</keyword>
<dbReference type="GO" id="GO:0061762">
    <property type="term" value="P:CAMKK-AMPK signaling cascade"/>
    <property type="evidence" value="ECO:0007669"/>
    <property type="project" value="TreeGrafter"/>
</dbReference>
<feature type="domain" description="Protein kinase" evidence="17">
    <location>
        <begin position="269"/>
        <end position="556"/>
    </location>
</feature>
<evidence type="ECO:0000256" key="8">
    <source>
        <dbReference type="ARBA" id="ARBA00022741"/>
    </source>
</evidence>
<proteinExistence type="evidence at transcript level"/>
<evidence type="ECO:0000256" key="1">
    <source>
        <dbReference type="ARBA" id="ARBA00004123"/>
    </source>
</evidence>
<name>A0A346FR90_TEGGR</name>
<feature type="region of interest" description="Disordered" evidence="16">
    <location>
        <begin position="19"/>
        <end position="150"/>
    </location>
</feature>
<evidence type="ECO:0000256" key="15">
    <source>
        <dbReference type="PROSITE-ProRule" id="PRU10141"/>
    </source>
</evidence>
<evidence type="ECO:0000256" key="11">
    <source>
        <dbReference type="ARBA" id="ARBA00022860"/>
    </source>
</evidence>
<dbReference type="PANTHER" id="PTHR43895">
    <property type="entry name" value="CALCIUM/CALMODULIN-DEPENDENT PROTEIN KINASE KINASE-RELATED"/>
    <property type="match status" value="1"/>
</dbReference>
<dbReference type="GO" id="GO:0004683">
    <property type="term" value="F:calcium/calmodulin-dependent protein kinase activity"/>
    <property type="evidence" value="ECO:0007669"/>
    <property type="project" value="UniProtKB-EC"/>
</dbReference>
<dbReference type="EMBL" id="MH628671">
    <property type="protein sequence ID" value="AXN74783.1"/>
    <property type="molecule type" value="mRNA"/>
</dbReference>
<comment type="catalytic activity">
    <reaction evidence="13">
        <text>L-threonyl-[protein] + ATP = O-phospho-L-threonyl-[protein] + ADP + H(+)</text>
        <dbReference type="Rhea" id="RHEA:46608"/>
        <dbReference type="Rhea" id="RHEA-COMP:11060"/>
        <dbReference type="Rhea" id="RHEA-COMP:11605"/>
        <dbReference type="ChEBI" id="CHEBI:15378"/>
        <dbReference type="ChEBI" id="CHEBI:30013"/>
        <dbReference type="ChEBI" id="CHEBI:30616"/>
        <dbReference type="ChEBI" id="CHEBI:61977"/>
        <dbReference type="ChEBI" id="CHEBI:456216"/>
        <dbReference type="EC" id="2.7.11.17"/>
    </reaction>
</comment>
<protein>
    <recommendedName>
        <fullName evidence="3">calcium/calmodulin-dependent protein kinase</fullName>
        <ecNumber evidence="3">2.7.11.17</ecNumber>
    </recommendedName>
</protein>
<dbReference type="GO" id="GO:0005737">
    <property type="term" value="C:cytoplasm"/>
    <property type="evidence" value="ECO:0007669"/>
    <property type="project" value="UniProtKB-SubCell"/>
</dbReference>
<dbReference type="GO" id="GO:0005524">
    <property type="term" value="F:ATP binding"/>
    <property type="evidence" value="ECO:0007669"/>
    <property type="project" value="UniProtKB-UniRule"/>
</dbReference>
<gene>
    <name evidence="18" type="primary">CAMKK2</name>
</gene>
<evidence type="ECO:0000259" key="17">
    <source>
        <dbReference type="PROSITE" id="PS50011"/>
    </source>
</evidence>
<dbReference type="EC" id="2.7.11.17" evidence="3"/>
<dbReference type="FunFam" id="3.30.200.20:FF:000429">
    <property type="entry name" value="Calcium/calmodulin-dependent protein kinase kinase"/>
    <property type="match status" value="1"/>
</dbReference>
<feature type="compositionally biased region" description="Basic and acidic residues" evidence="16">
    <location>
        <begin position="612"/>
        <end position="622"/>
    </location>
</feature>
<comment type="subcellular location">
    <subcellularLocation>
        <location evidence="2">Cytoplasm</location>
    </subcellularLocation>
    <subcellularLocation>
        <location evidence="1">Nucleus</location>
    </subcellularLocation>
</comment>
<keyword evidence="8 15" id="KW-0547">Nucleotide-binding</keyword>
<accession>A0A346FR90</accession>
<keyword evidence="4" id="KW-0963">Cytoplasm</keyword>
<dbReference type="PROSITE" id="PS50011">
    <property type="entry name" value="PROTEIN_KINASE_DOM"/>
    <property type="match status" value="1"/>
</dbReference>
<dbReference type="InterPro" id="IPR000719">
    <property type="entry name" value="Prot_kinase_dom"/>
</dbReference>
<dbReference type="Gene3D" id="1.10.510.10">
    <property type="entry name" value="Transferase(Phosphotransferase) domain 1"/>
    <property type="match status" value="1"/>
</dbReference>
<comment type="catalytic activity">
    <reaction evidence="14">
        <text>L-seryl-[protein] + ATP = O-phospho-L-seryl-[protein] + ADP + H(+)</text>
        <dbReference type="Rhea" id="RHEA:17989"/>
        <dbReference type="Rhea" id="RHEA-COMP:9863"/>
        <dbReference type="Rhea" id="RHEA-COMP:11604"/>
        <dbReference type="ChEBI" id="CHEBI:15378"/>
        <dbReference type="ChEBI" id="CHEBI:29999"/>
        <dbReference type="ChEBI" id="CHEBI:30616"/>
        <dbReference type="ChEBI" id="CHEBI:83421"/>
        <dbReference type="ChEBI" id="CHEBI:456216"/>
        <dbReference type="EC" id="2.7.11.17"/>
    </reaction>
</comment>
<evidence type="ECO:0000256" key="13">
    <source>
        <dbReference type="ARBA" id="ARBA00047307"/>
    </source>
</evidence>
<dbReference type="GO" id="GO:0005516">
    <property type="term" value="F:calmodulin binding"/>
    <property type="evidence" value="ECO:0007669"/>
    <property type="project" value="UniProtKB-KW"/>
</dbReference>
<evidence type="ECO:0000256" key="6">
    <source>
        <dbReference type="ARBA" id="ARBA00022553"/>
    </source>
</evidence>
<keyword evidence="9 18" id="KW-0418">Kinase</keyword>
<dbReference type="GO" id="GO:0031981">
    <property type="term" value="C:nuclear lumen"/>
    <property type="evidence" value="ECO:0007669"/>
    <property type="project" value="UniProtKB-ARBA"/>
</dbReference>
<reference evidence="18" key="1">
    <citation type="journal article" date="2018" name="Fish Shellfish Immunol.">
        <title>Waterborne Cd2+ weakens the immune responses of blood clam through impacting Ca2+ signaling and Ca2+ related apoptosis pathways.</title>
        <authorList>
            <person name="Shi W."/>
            <person name="Guan X."/>
            <person name="Han Y."/>
            <person name="Guo C."/>
            <person name="Rong J."/>
            <person name="Su W."/>
            <person name="Zha S."/>
            <person name="Wang Y."/>
            <person name="Liu G."/>
        </authorList>
    </citation>
    <scope>NUCLEOTIDE SEQUENCE</scope>
</reference>
<dbReference type="Gene3D" id="3.30.200.20">
    <property type="entry name" value="Phosphorylase Kinase, domain 1"/>
    <property type="match status" value="1"/>
</dbReference>
<evidence type="ECO:0000256" key="7">
    <source>
        <dbReference type="ARBA" id="ARBA00022679"/>
    </source>
</evidence>
<evidence type="ECO:0000256" key="16">
    <source>
        <dbReference type="SAM" id="MobiDB-lite"/>
    </source>
</evidence>
<keyword evidence="12" id="KW-0539">Nucleus</keyword>
<dbReference type="AlphaFoldDB" id="A0A346FR90"/>
<keyword evidence="5" id="KW-0723">Serine/threonine-protein kinase</keyword>
<dbReference type="Pfam" id="PF00069">
    <property type="entry name" value="Pkinase"/>
    <property type="match status" value="1"/>
</dbReference>
<keyword evidence="11" id="KW-0112">Calmodulin-binding</keyword>
<dbReference type="InterPro" id="IPR008271">
    <property type="entry name" value="Ser/Thr_kinase_AS"/>
</dbReference>
<dbReference type="InterPro" id="IPR017441">
    <property type="entry name" value="Protein_kinase_ATP_BS"/>
</dbReference>
<dbReference type="InterPro" id="IPR011009">
    <property type="entry name" value="Kinase-like_dom_sf"/>
</dbReference>
<evidence type="ECO:0000256" key="3">
    <source>
        <dbReference type="ARBA" id="ARBA00012434"/>
    </source>
</evidence>
<feature type="compositionally biased region" description="Polar residues" evidence="16">
    <location>
        <begin position="106"/>
        <end position="140"/>
    </location>
</feature>
<dbReference type="PROSITE" id="PS00108">
    <property type="entry name" value="PROTEIN_KINASE_ST"/>
    <property type="match status" value="1"/>
</dbReference>
<feature type="compositionally biased region" description="Basic and acidic residues" evidence="16">
    <location>
        <begin position="49"/>
        <end position="99"/>
    </location>
</feature>
<dbReference type="SMART" id="SM00220">
    <property type="entry name" value="S_TKc"/>
    <property type="match status" value="1"/>
</dbReference>
<sequence>MGTGVSGLCADVNSPKSIRIRPSSARRAPKIGDIRKCHFDQSHDEDDIIDKHQRYSPDNHAKDHGILIDDEKSDRTESVYLTSKHESHNSSKSQDKENVDCVPNRTVENGANSKQTKVPLTRKSSNITNDSGRSSVSENDSVFKDETEELPRRHSLAVVDSTGHLNVPNVAALSSTATTTTTSDHNQNCVSPVYDDNDNLNKSSKRAPKIVYSHSEDHPNTNRSIIPSSPYHSPYSSPSSSPRLRRQPTMETRRVSISDKDGYVQLNQYKLKSAIGKGSYGIVKLAYNEEDETHYAMKIHSKKQLIKKAGFFRRPPPSRDGKPIQRPPNPLEKVYQEIAILKKLDHPNVVRLVEVLDDPEEDNLYMAFELVEKGEVLDVPTSNPLPEEQSWLYFRDIILGIEYLHYQKIVHRDIKPSNLLLGDDGHLKIADFGVSNEFTGNDIYLTNTAGTPAFMAPETLREEKENFSGKALDVWAMGITLYCFVYGKCPFVDEPDPNELMSWNPIRLHQKILKDDVYFPPEPKISENLKDLILRMLDKNPETRISIPKIKLHPWVTRDGACPLPTEEENCELVVLTDEDIKNVVKHVPKLDTLILVKSILRHKSFKNPYRDRDNVKEEFQRSGRSNSAPDAFHQLIKRKISMEANVDVPLEEVS</sequence>
<evidence type="ECO:0000313" key="18">
    <source>
        <dbReference type="EMBL" id="AXN74783.1"/>
    </source>
</evidence>
<feature type="binding site" evidence="15">
    <location>
        <position position="308"/>
    </location>
    <ligand>
        <name>ATP</name>
        <dbReference type="ChEBI" id="CHEBI:30616"/>
    </ligand>
</feature>
<evidence type="ECO:0000256" key="12">
    <source>
        <dbReference type="ARBA" id="ARBA00023242"/>
    </source>
</evidence>
<dbReference type="CDD" id="cd14118">
    <property type="entry name" value="STKc_CAMKK"/>
    <property type="match status" value="1"/>
</dbReference>
<evidence type="ECO:0000256" key="2">
    <source>
        <dbReference type="ARBA" id="ARBA00004496"/>
    </source>
</evidence>
<feature type="region of interest" description="Disordered" evidence="16">
    <location>
        <begin position="178"/>
        <end position="256"/>
    </location>
</feature>
<keyword evidence="10 15" id="KW-0067">ATP-binding</keyword>
<feature type="compositionally biased region" description="Low complexity" evidence="16">
    <location>
        <begin position="224"/>
        <end position="242"/>
    </location>
</feature>
<dbReference type="PROSITE" id="PS00107">
    <property type="entry name" value="PROTEIN_KINASE_ATP"/>
    <property type="match status" value="1"/>
</dbReference>
<feature type="compositionally biased region" description="Basic and acidic residues" evidence="16">
    <location>
        <begin position="141"/>
        <end position="150"/>
    </location>
</feature>
<feature type="region of interest" description="Disordered" evidence="16">
    <location>
        <begin position="612"/>
        <end position="631"/>
    </location>
</feature>
<evidence type="ECO:0000256" key="4">
    <source>
        <dbReference type="ARBA" id="ARBA00022490"/>
    </source>
</evidence>
<evidence type="ECO:0000256" key="14">
    <source>
        <dbReference type="ARBA" id="ARBA00047430"/>
    </source>
</evidence>
<evidence type="ECO:0000256" key="5">
    <source>
        <dbReference type="ARBA" id="ARBA00022527"/>
    </source>
</evidence>
<organism evidence="18">
    <name type="scientific">Tegillarca granosa</name>
    <name type="common">Malaysian cockle</name>
    <name type="synonym">Anadara granosa</name>
    <dbReference type="NCBI Taxonomy" id="220873"/>
    <lineage>
        <taxon>Eukaryota</taxon>
        <taxon>Metazoa</taxon>
        <taxon>Spiralia</taxon>
        <taxon>Lophotrochozoa</taxon>
        <taxon>Mollusca</taxon>
        <taxon>Bivalvia</taxon>
        <taxon>Autobranchia</taxon>
        <taxon>Pteriomorphia</taxon>
        <taxon>Arcoida</taxon>
        <taxon>Arcoidea</taxon>
        <taxon>Arcidae</taxon>
        <taxon>Tegillarca</taxon>
    </lineage>
</organism>
<dbReference type="SUPFAM" id="SSF56112">
    <property type="entry name" value="Protein kinase-like (PK-like)"/>
    <property type="match status" value="1"/>
</dbReference>
<evidence type="ECO:0000256" key="9">
    <source>
        <dbReference type="ARBA" id="ARBA00022777"/>
    </source>
</evidence>
<feature type="compositionally biased region" description="Basic and acidic residues" evidence="16">
    <location>
        <begin position="30"/>
        <end position="42"/>
    </location>
</feature>
<evidence type="ECO:0000256" key="10">
    <source>
        <dbReference type="ARBA" id="ARBA00022840"/>
    </source>
</evidence>
<dbReference type="FunFam" id="1.10.510.10:FF:000091">
    <property type="entry name" value="Calcium/calmodulin-dependent protein kinase kinase 2 isoform 1"/>
    <property type="match status" value="1"/>
</dbReference>
<keyword evidence="7" id="KW-0808">Transferase</keyword>